<protein>
    <submittedName>
        <fullName evidence="2">Uncharacterized protein</fullName>
    </submittedName>
</protein>
<dbReference type="EMBL" id="CAUYUJ010017937">
    <property type="protein sequence ID" value="CAK0879291.1"/>
    <property type="molecule type" value="Genomic_DNA"/>
</dbReference>
<reference evidence="2" key="1">
    <citation type="submission" date="2023-10" db="EMBL/GenBank/DDBJ databases">
        <authorList>
            <person name="Chen Y."/>
            <person name="Shah S."/>
            <person name="Dougan E. K."/>
            <person name="Thang M."/>
            <person name="Chan C."/>
        </authorList>
    </citation>
    <scope>NUCLEOTIDE SEQUENCE [LARGE SCALE GENOMIC DNA]</scope>
</reference>
<gene>
    <name evidence="2" type="ORF">PCOR1329_LOCUS62759</name>
</gene>
<sequence>MSLARFLFLGVVRISCMSFVWICFKSVLTMFFSSMVRRFLAVRSSFMSVVMLFFLSVVRIFFPVVAANILRERSDNLFHERVADFPGGADLLHAHADLLLERDAEVSGDNDQSVDIYAMM</sequence>
<organism evidence="2 3">
    <name type="scientific">Prorocentrum cordatum</name>
    <dbReference type="NCBI Taxonomy" id="2364126"/>
    <lineage>
        <taxon>Eukaryota</taxon>
        <taxon>Sar</taxon>
        <taxon>Alveolata</taxon>
        <taxon>Dinophyceae</taxon>
        <taxon>Prorocentrales</taxon>
        <taxon>Prorocentraceae</taxon>
        <taxon>Prorocentrum</taxon>
    </lineage>
</organism>
<name>A0ABN9W2X4_9DINO</name>
<keyword evidence="3" id="KW-1185">Reference proteome</keyword>
<keyword evidence="1" id="KW-0812">Transmembrane</keyword>
<evidence type="ECO:0000313" key="3">
    <source>
        <dbReference type="Proteomes" id="UP001189429"/>
    </source>
</evidence>
<feature type="transmembrane region" description="Helical" evidence="1">
    <location>
        <begin position="40"/>
        <end position="62"/>
    </location>
</feature>
<keyword evidence="1" id="KW-1133">Transmembrane helix</keyword>
<dbReference type="Proteomes" id="UP001189429">
    <property type="component" value="Unassembled WGS sequence"/>
</dbReference>
<feature type="transmembrane region" description="Helical" evidence="1">
    <location>
        <begin position="6"/>
        <end position="28"/>
    </location>
</feature>
<accession>A0ABN9W2X4</accession>
<comment type="caution">
    <text evidence="2">The sequence shown here is derived from an EMBL/GenBank/DDBJ whole genome shotgun (WGS) entry which is preliminary data.</text>
</comment>
<keyword evidence="1" id="KW-0472">Membrane</keyword>
<evidence type="ECO:0000313" key="2">
    <source>
        <dbReference type="EMBL" id="CAK0879291.1"/>
    </source>
</evidence>
<proteinExistence type="predicted"/>
<evidence type="ECO:0000256" key="1">
    <source>
        <dbReference type="SAM" id="Phobius"/>
    </source>
</evidence>